<dbReference type="SMART" id="SM01321">
    <property type="entry name" value="Y1_Tnp"/>
    <property type="match status" value="1"/>
</dbReference>
<dbReference type="InterPro" id="IPR036515">
    <property type="entry name" value="Transposase_17_sf"/>
</dbReference>
<dbReference type="EMBL" id="JACEZU010000004">
    <property type="protein sequence ID" value="MBA5687469.1"/>
    <property type="molecule type" value="Genomic_DNA"/>
</dbReference>
<dbReference type="Proteomes" id="UP000573499">
    <property type="component" value="Unassembled WGS sequence"/>
</dbReference>
<dbReference type="GO" id="GO:0006313">
    <property type="term" value="P:DNA transposition"/>
    <property type="evidence" value="ECO:0007669"/>
    <property type="project" value="InterPro"/>
</dbReference>
<protein>
    <submittedName>
        <fullName evidence="2">Transposase</fullName>
    </submittedName>
</protein>
<dbReference type="PROSITE" id="PS00356">
    <property type="entry name" value="HTH_LACI_1"/>
    <property type="match status" value="1"/>
</dbReference>
<dbReference type="PANTHER" id="PTHR34322">
    <property type="entry name" value="TRANSPOSASE, Y1_TNP DOMAIN-CONTAINING"/>
    <property type="match status" value="1"/>
</dbReference>
<evidence type="ECO:0000313" key="2">
    <source>
        <dbReference type="EMBL" id="MBA5687469.1"/>
    </source>
</evidence>
<proteinExistence type="predicted"/>
<accession>A0A7W2IKF0</accession>
<evidence type="ECO:0000313" key="3">
    <source>
        <dbReference type="Proteomes" id="UP000573499"/>
    </source>
</evidence>
<dbReference type="RefSeq" id="WP_182153307.1">
    <property type="nucleotide sequence ID" value="NZ_JACEZU010000004.1"/>
</dbReference>
<dbReference type="PANTHER" id="PTHR34322:SF2">
    <property type="entry name" value="TRANSPOSASE IS200-LIKE DOMAIN-CONTAINING PROTEIN"/>
    <property type="match status" value="1"/>
</dbReference>
<evidence type="ECO:0000259" key="1">
    <source>
        <dbReference type="SMART" id="SM01321"/>
    </source>
</evidence>
<keyword evidence="3" id="KW-1185">Reference proteome</keyword>
<dbReference type="GO" id="GO:0003677">
    <property type="term" value="F:DNA binding"/>
    <property type="evidence" value="ECO:0007669"/>
    <property type="project" value="InterPro"/>
</dbReference>
<organism evidence="2 3">
    <name type="scientific">Rugamonas apoptosis</name>
    <dbReference type="NCBI Taxonomy" id="2758570"/>
    <lineage>
        <taxon>Bacteria</taxon>
        <taxon>Pseudomonadati</taxon>
        <taxon>Pseudomonadota</taxon>
        <taxon>Betaproteobacteria</taxon>
        <taxon>Burkholderiales</taxon>
        <taxon>Oxalobacteraceae</taxon>
        <taxon>Telluria group</taxon>
        <taxon>Rugamonas</taxon>
    </lineage>
</organism>
<dbReference type="InterPro" id="IPR002686">
    <property type="entry name" value="Transposase_17"/>
</dbReference>
<dbReference type="GO" id="GO:0004803">
    <property type="term" value="F:transposase activity"/>
    <property type="evidence" value="ECO:0007669"/>
    <property type="project" value="InterPro"/>
</dbReference>
<name>A0A7W2IKF0_9BURK</name>
<comment type="caution">
    <text evidence="2">The sequence shown here is derived from an EMBL/GenBank/DDBJ whole genome shotgun (WGS) entry which is preliminary data.</text>
</comment>
<feature type="domain" description="Transposase IS200-like" evidence="1">
    <location>
        <begin position="9"/>
        <end position="123"/>
    </location>
</feature>
<sequence length="279" mass="32029">MNRPLRIEFEHALYHVTARGDRQDSIFRSDSDRLVWLTLLGETCERFNFEVRAYCQMTNHFHLLLETVSGELARGMRHLNGTYSRYFNRTHGLIGHVFQGRYKAILCQHETYLLELSRYIELNPVRARMVALPNEWPWSSYQATIGLVDSPPWLRSALLLMQFGGKQLEARLSYKEFVLAGIGGINPLSKVSNQMLLGDGDFRASVIGIQPPGDLREIKRTQRRAIALPLAKYFAAYRDPKEAMARAYYSLGYSMREIAQHARVSIKTVSRVVAGFKLD</sequence>
<dbReference type="Gene3D" id="3.30.70.1290">
    <property type="entry name" value="Transposase IS200-like"/>
    <property type="match status" value="1"/>
</dbReference>
<gene>
    <name evidence="2" type="ORF">H3H39_10470</name>
</gene>
<dbReference type="Pfam" id="PF01797">
    <property type="entry name" value="Y1_Tnp"/>
    <property type="match status" value="1"/>
</dbReference>
<reference evidence="2 3" key="1">
    <citation type="submission" date="2020-07" db="EMBL/GenBank/DDBJ databases">
        <title>Novel species isolated from subtropical streams in China.</title>
        <authorList>
            <person name="Lu H."/>
        </authorList>
    </citation>
    <scope>NUCLEOTIDE SEQUENCE [LARGE SCALE GENOMIC DNA]</scope>
    <source>
        <strain evidence="2 3">LX47W</strain>
    </source>
</reference>
<dbReference type="AlphaFoldDB" id="A0A7W2IKF0"/>
<dbReference type="SUPFAM" id="SSF143422">
    <property type="entry name" value="Transposase IS200-like"/>
    <property type="match status" value="1"/>
</dbReference>